<keyword evidence="1" id="KW-0175">Coiled coil</keyword>
<dbReference type="Proteomes" id="UP001348817">
    <property type="component" value="Chromosome"/>
</dbReference>
<name>A0AAU9CNW6_9BACT</name>
<organism evidence="3 4">
    <name type="scientific">Fulvitalea axinellae</name>
    <dbReference type="NCBI Taxonomy" id="1182444"/>
    <lineage>
        <taxon>Bacteria</taxon>
        <taxon>Pseudomonadati</taxon>
        <taxon>Bacteroidota</taxon>
        <taxon>Cytophagia</taxon>
        <taxon>Cytophagales</taxon>
        <taxon>Persicobacteraceae</taxon>
        <taxon>Fulvitalea</taxon>
    </lineage>
</organism>
<gene>
    <name evidence="3" type="ORF">FUAX_32480</name>
</gene>
<sequence length="178" mass="20733">MPGTEHHKMVYDVTLRIAIDEIDSAAVRIKRTVYSKKGMIVEASLNKTVCRVPAKRLEQTLQQLSALGKVRYKNIVAKDVTDTYYDFKIRLENAQKANNRYLELLKRANNVTDILRIEKEVERLTEKIETLKARLDNLDRMIDYSTITIEYSRREKPGLIGYIGVGLYHSVKWLFVRN</sequence>
<dbReference type="EMBL" id="AP025314">
    <property type="protein sequence ID" value="BDD10816.1"/>
    <property type="molecule type" value="Genomic_DNA"/>
</dbReference>
<dbReference type="KEGG" id="fax:FUAX_32480"/>
<accession>A0AAU9CNW6</accession>
<evidence type="ECO:0000313" key="4">
    <source>
        <dbReference type="Proteomes" id="UP001348817"/>
    </source>
</evidence>
<reference evidence="3 4" key="1">
    <citation type="submission" date="2021-12" db="EMBL/GenBank/DDBJ databases">
        <title>Genome sequencing of bacteria with rrn-lacking chromosome and rrn-plasmid.</title>
        <authorList>
            <person name="Anda M."/>
            <person name="Iwasaki W."/>
        </authorList>
    </citation>
    <scope>NUCLEOTIDE SEQUENCE [LARGE SCALE GENOMIC DNA]</scope>
    <source>
        <strain evidence="3 4">DSM 100852</strain>
    </source>
</reference>
<protein>
    <recommendedName>
        <fullName evidence="2">DUF4349 domain-containing protein</fullName>
    </recommendedName>
</protein>
<dbReference type="Pfam" id="PF14257">
    <property type="entry name" value="DUF4349"/>
    <property type="match status" value="1"/>
</dbReference>
<evidence type="ECO:0000259" key="2">
    <source>
        <dbReference type="Pfam" id="PF14257"/>
    </source>
</evidence>
<evidence type="ECO:0000313" key="3">
    <source>
        <dbReference type="EMBL" id="BDD10816.1"/>
    </source>
</evidence>
<feature type="coiled-coil region" evidence="1">
    <location>
        <begin position="91"/>
        <end position="141"/>
    </location>
</feature>
<feature type="domain" description="DUF4349" evidence="2">
    <location>
        <begin position="8"/>
        <end position="156"/>
    </location>
</feature>
<evidence type="ECO:0000256" key="1">
    <source>
        <dbReference type="SAM" id="Coils"/>
    </source>
</evidence>
<dbReference type="AlphaFoldDB" id="A0AAU9CNW6"/>
<proteinExistence type="predicted"/>
<dbReference type="InterPro" id="IPR025645">
    <property type="entry name" value="DUF4349"/>
</dbReference>
<keyword evidence="4" id="KW-1185">Reference proteome</keyword>